<sequence length="277" mass="30526">MSLVWLNGVPATEIACDDRGLAYGDGLFETLRVQNGQIPLLERHLQRLELGCQRLMMPTHKAQWQADVLAFAAELGTGVCKLLLTRGSGLRGYSLPDPCQPRCLLLGSELPKYPVERSTQGIALFPCATRLAEQPLLAGLKHLNRLEQVLARSEWQDPQYAEGLMRDTSGRVIEGVFSNLFMVQAGQLVTPVLSRCGVAGVMRAELLAAASSLNIPCVVRDLAYVELLKADEVFMCNSIYGIWPVNRLQDSSWPQGPVTRRLQEHLSLLWSTSSNAA</sequence>
<dbReference type="GO" id="GO:0005829">
    <property type="term" value="C:cytosol"/>
    <property type="evidence" value="ECO:0007669"/>
    <property type="project" value="TreeGrafter"/>
</dbReference>
<evidence type="ECO:0000256" key="1">
    <source>
        <dbReference type="ARBA" id="ARBA00001933"/>
    </source>
</evidence>
<keyword evidence="14" id="KW-1185">Reference proteome</keyword>
<dbReference type="InterPro" id="IPR043131">
    <property type="entry name" value="BCAT-like_N"/>
</dbReference>
<dbReference type="InterPro" id="IPR017824">
    <property type="entry name" value="Aminodeoxychorismate_lyase_IV"/>
</dbReference>
<evidence type="ECO:0000256" key="4">
    <source>
        <dbReference type="ARBA" id="ARBA00022898"/>
    </source>
</evidence>
<evidence type="ECO:0000256" key="10">
    <source>
        <dbReference type="ARBA" id="ARBA00054027"/>
    </source>
</evidence>
<dbReference type="EC" id="4.1.3.38" evidence="8 12"/>
<dbReference type="NCBIfam" id="TIGR03461">
    <property type="entry name" value="pabC_Proteo"/>
    <property type="match status" value="1"/>
</dbReference>
<dbReference type="CDD" id="cd01559">
    <property type="entry name" value="ADCL_like"/>
    <property type="match status" value="1"/>
</dbReference>
<comment type="cofactor">
    <cofactor evidence="1">
        <name>pyridoxal 5'-phosphate</name>
        <dbReference type="ChEBI" id="CHEBI:597326"/>
    </cofactor>
</comment>
<dbReference type="Gene3D" id="3.20.10.10">
    <property type="entry name" value="D-amino Acid Aminotransferase, subunit A, domain 2"/>
    <property type="match status" value="1"/>
</dbReference>
<organism evidence="13 14">
    <name type="scientific">Azomonas agilis</name>
    <dbReference type="NCBI Taxonomy" id="116849"/>
    <lineage>
        <taxon>Bacteria</taxon>
        <taxon>Pseudomonadati</taxon>
        <taxon>Pseudomonadota</taxon>
        <taxon>Gammaproteobacteria</taxon>
        <taxon>Pseudomonadales</taxon>
        <taxon>Pseudomonadaceae</taxon>
        <taxon>Azomonas</taxon>
    </lineage>
</organism>
<evidence type="ECO:0000256" key="8">
    <source>
        <dbReference type="ARBA" id="ARBA00035676"/>
    </source>
</evidence>
<proteinExistence type="inferred from homology"/>
<dbReference type="GO" id="GO:0046656">
    <property type="term" value="P:folic acid biosynthetic process"/>
    <property type="evidence" value="ECO:0007669"/>
    <property type="project" value="UniProtKB-KW"/>
</dbReference>
<dbReference type="FunFam" id="3.20.10.10:FF:000002">
    <property type="entry name" value="D-alanine aminotransferase"/>
    <property type="match status" value="1"/>
</dbReference>
<comment type="catalytic activity">
    <reaction evidence="9">
        <text>4-amino-4-deoxychorismate = 4-aminobenzoate + pyruvate + H(+)</text>
        <dbReference type="Rhea" id="RHEA:16201"/>
        <dbReference type="ChEBI" id="CHEBI:15361"/>
        <dbReference type="ChEBI" id="CHEBI:15378"/>
        <dbReference type="ChEBI" id="CHEBI:17836"/>
        <dbReference type="ChEBI" id="CHEBI:58406"/>
        <dbReference type="EC" id="4.1.3.38"/>
    </reaction>
</comment>
<dbReference type="Gene3D" id="3.30.470.10">
    <property type="match status" value="1"/>
</dbReference>
<gene>
    <name evidence="13" type="ORF">LX59_00552</name>
</gene>
<comment type="subunit">
    <text evidence="3">Homodimer.</text>
</comment>
<dbReference type="InterPro" id="IPR001544">
    <property type="entry name" value="Aminotrans_IV"/>
</dbReference>
<evidence type="ECO:0000256" key="2">
    <source>
        <dbReference type="ARBA" id="ARBA00009320"/>
    </source>
</evidence>
<dbReference type="InterPro" id="IPR036038">
    <property type="entry name" value="Aminotransferase-like"/>
</dbReference>
<dbReference type="InterPro" id="IPR050571">
    <property type="entry name" value="Class-IV_PLP-Dep_Aminotrnsfr"/>
</dbReference>
<dbReference type="Pfam" id="PF01063">
    <property type="entry name" value="Aminotran_4"/>
    <property type="match status" value="1"/>
</dbReference>
<dbReference type="GO" id="GO:0008153">
    <property type="term" value="P:4-aminobenzoate biosynthetic process"/>
    <property type="evidence" value="ECO:0007669"/>
    <property type="project" value="UniProtKB-UniRule"/>
</dbReference>
<name>A0A562J112_9GAMM</name>
<dbReference type="GO" id="GO:0030170">
    <property type="term" value="F:pyridoxal phosphate binding"/>
    <property type="evidence" value="ECO:0007669"/>
    <property type="project" value="InterPro"/>
</dbReference>
<dbReference type="SUPFAM" id="SSF56752">
    <property type="entry name" value="D-aminoacid aminotransferase-like PLP-dependent enzymes"/>
    <property type="match status" value="1"/>
</dbReference>
<dbReference type="Proteomes" id="UP000319627">
    <property type="component" value="Unassembled WGS sequence"/>
</dbReference>
<dbReference type="InterPro" id="IPR043132">
    <property type="entry name" value="BCAT-like_C"/>
</dbReference>
<evidence type="ECO:0000256" key="6">
    <source>
        <dbReference type="ARBA" id="ARBA00023239"/>
    </source>
</evidence>
<evidence type="ECO:0000256" key="11">
    <source>
        <dbReference type="ARBA" id="ARBA00069174"/>
    </source>
</evidence>
<comment type="function">
    <text evidence="10">Involved in the biosynthesis of p-aminobenzoate (PABA), a precursor of tetrahydrofolate. Converts 4-amino-4-deoxychorismate into 4-aminobenzoate (PABA) and pyruvate.</text>
</comment>
<dbReference type="NCBIfam" id="NF004761">
    <property type="entry name" value="PRK06092.1"/>
    <property type="match status" value="1"/>
</dbReference>
<dbReference type="OrthoDB" id="9805628at2"/>
<evidence type="ECO:0000256" key="12">
    <source>
        <dbReference type="NCBIfam" id="TIGR03461"/>
    </source>
</evidence>
<keyword evidence="4" id="KW-0663">Pyridoxal phosphate</keyword>
<comment type="similarity">
    <text evidence="2">Belongs to the class-IV pyridoxal-phosphate-dependent aminotransferase family.</text>
</comment>
<evidence type="ECO:0000256" key="5">
    <source>
        <dbReference type="ARBA" id="ARBA00022909"/>
    </source>
</evidence>
<accession>A0A562J112</accession>
<dbReference type="RefSeq" id="WP_144570313.1">
    <property type="nucleotide sequence ID" value="NZ_VLKG01000002.1"/>
</dbReference>
<evidence type="ECO:0000313" key="14">
    <source>
        <dbReference type="Proteomes" id="UP000319627"/>
    </source>
</evidence>
<dbReference type="EMBL" id="VLKG01000002">
    <property type="protein sequence ID" value="TWH76514.1"/>
    <property type="molecule type" value="Genomic_DNA"/>
</dbReference>
<reference evidence="13 14" key="1">
    <citation type="submission" date="2019-07" db="EMBL/GenBank/DDBJ databases">
        <title>Genomic Encyclopedia of Type Strains, Phase I: the one thousand microbial genomes (KMG-I) project.</title>
        <authorList>
            <person name="Kyrpides N."/>
        </authorList>
    </citation>
    <scope>NUCLEOTIDE SEQUENCE [LARGE SCALE GENOMIC DNA]</scope>
    <source>
        <strain evidence="13 14">DSM 375</strain>
    </source>
</reference>
<dbReference type="PANTHER" id="PTHR42743">
    <property type="entry name" value="AMINO-ACID AMINOTRANSFERASE"/>
    <property type="match status" value="1"/>
</dbReference>
<comment type="pathway">
    <text evidence="7">Cofactor biosynthesis; tetrahydrofolate biosynthesis; 4-aminobenzoate from chorismate: step 2/2.</text>
</comment>
<dbReference type="AlphaFoldDB" id="A0A562J112"/>
<evidence type="ECO:0000256" key="3">
    <source>
        <dbReference type="ARBA" id="ARBA00011738"/>
    </source>
</evidence>
<keyword evidence="6 13" id="KW-0456">Lyase</keyword>
<evidence type="ECO:0000256" key="7">
    <source>
        <dbReference type="ARBA" id="ARBA00035633"/>
    </source>
</evidence>
<dbReference type="PANTHER" id="PTHR42743:SF2">
    <property type="entry name" value="AMINODEOXYCHORISMATE LYASE"/>
    <property type="match status" value="1"/>
</dbReference>
<keyword evidence="5" id="KW-0289">Folate biosynthesis</keyword>
<comment type="caution">
    <text evidence="13">The sequence shown here is derived from an EMBL/GenBank/DDBJ whole genome shotgun (WGS) entry which is preliminary data.</text>
</comment>
<protein>
    <recommendedName>
        <fullName evidence="11 12">Aminodeoxychorismate lyase</fullName>
        <ecNumber evidence="8 12">4.1.3.38</ecNumber>
    </recommendedName>
</protein>
<evidence type="ECO:0000256" key="9">
    <source>
        <dbReference type="ARBA" id="ARBA00049529"/>
    </source>
</evidence>
<dbReference type="GO" id="GO:0008696">
    <property type="term" value="F:4-amino-4-deoxychorismate lyase activity"/>
    <property type="evidence" value="ECO:0007669"/>
    <property type="project" value="UniProtKB-UniRule"/>
</dbReference>
<evidence type="ECO:0000313" key="13">
    <source>
        <dbReference type="EMBL" id="TWH76514.1"/>
    </source>
</evidence>